<accession>A0A211ZKW3</accession>
<proteinExistence type="predicted"/>
<feature type="transmembrane region" description="Helical" evidence="2">
    <location>
        <begin position="45"/>
        <end position="64"/>
    </location>
</feature>
<dbReference type="Gene3D" id="2.60.450.10">
    <property type="entry name" value="Lipopolysaccharide (LPS) transport protein A like domain"/>
    <property type="match status" value="1"/>
</dbReference>
<sequence length="233" mass="24493">MVAAPQTPGPGRTQRNAGAASRRARLAAAGHAGSLSRSYSRMVGVLKYGLPIVGLLIVALIVLWPELHPSQVDISNPTERAAAAAGEIQNPRYSGVDEAARPYTVWATLAKQVQDEVFDLNRPKGELKLPSGLLMTLDAQAGKLNRSTKSVHLTGNVTLRRSDGTTLVTDAADIDLADKGARSTSPVTAEGPFGNLSAGGFKVEQQGDVIIFTGPTKLFLKPGADKAFQGTPQ</sequence>
<evidence type="ECO:0000313" key="4">
    <source>
        <dbReference type="Proteomes" id="UP000196655"/>
    </source>
</evidence>
<keyword evidence="2" id="KW-1133">Transmembrane helix</keyword>
<dbReference type="NCBIfam" id="TIGR04409">
    <property type="entry name" value="LptC_YrbK"/>
    <property type="match status" value="1"/>
</dbReference>
<dbReference type="EMBL" id="NHON01000030">
    <property type="protein sequence ID" value="OWJ65918.1"/>
    <property type="molecule type" value="Genomic_DNA"/>
</dbReference>
<dbReference type="AlphaFoldDB" id="A0A211ZKW3"/>
<dbReference type="InterPro" id="IPR010664">
    <property type="entry name" value="LipoPS_assembly_LptC-rel"/>
</dbReference>
<gene>
    <name evidence="3" type="ORF">BWR60_16975</name>
</gene>
<reference evidence="4" key="1">
    <citation type="submission" date="2017-05" db="EMBL/GenBank/DDBJ databases">
        <authorList>
            <person name="Macchi M."/>
            <person name="Festa S."/>
            <person name="Coppotelli B.M."/>
            <person name="Morelli I.S."/>
        </authorList>
    </citation>
    <scope>NUCLEOTIDE SEQUENCE [LARGE SCALE GENOMIC DNA]</scope>
    <source>
        <strain evidence="4">I</strain>
    </source>
</reference>
<evidence type="ECO:0000256" key="2">
    <source>
        <dbReference type="SAM" id="Phobius"/>
    </source>
</evidence>
<dbReference type="Pfam" id="PF06835">
    <property type="entry name" value="LptC"/>
    <property type="match status" value="1"/>
</dbReference>
<keyword evidence="2" id="KW-0472">Membrane</keyword>
<dbReference type="InterPro" id="IPR026265">
    <property type="entry name" value="LptC"/>
</dbReference>
<dbReference type="GO" id="GO:0015221">
    <property type="term" value="F:lipopolysaccharide transmembrane transporter activity"/>
    <property type="evidence" value="ECO:0007669"/>
    <property type="project" value="InterPro"/>
</dbReference>
<dbReference type="STRING" id="1122125.GCA_000423185_06102"/>
<evidence type="ECO:0000313" key="3">
    <source>
        <dbReference type="EMBL" id="OWJ65918.1"/>
    </source>
</evidence>
<feature type="region of interest" description="Disordered" evidence="1">
    <location>
        <begin position="1"/>
        <end position="22"/>
    </location>
</feature>
<protein>
    <submittedName>
        <fullName evidence="3">LPS export ABC transporter periplasmic protein LptC</fullName>
    </submittedName>
</protein>
<keyword evidence="2" id="KW-0812">Transmembrane</keyword>
<dbReference type="GO" id="GO:0005886">
    <property type="term" value="C:plasma membrane"/>
    <property type="evidence" value="ECO:0007669"/>
    <property type="project" value="InterPro"/>
</dbReference>
<keyword evidence="4" id="KW-1185">Reference proteome</keyword>
<name>A0A211ZKW3_9PROT</name>
<evidence type="ECO:0000256" key="1">
    <source>
        <dbReference type="SAM" id="MobiDB-lite"/>
    </source>
</evidence>
<comment type="caution">
    <text evidence="3">The sequence shown here is derived from an EMBL/GenBank/DDBJ whole genome shotgun (WGS) entry which is preliminary data.</text>
</comment>
<organism evidence="3 4">
    <name type="scientific">Inquilinus limosus</name>
    <dbReference type="NCBI Taxonomy" id="171674"/>
    <lineage>
        <taxon>Bacteria</taxon>
        <taxon>Pseudomonadati</taxon>
        <taxon>Pseudomonadota</taxon>
        <taxon>Alphaproteobacteria</taxon>
        <taxon>Rhodospirillales</taxon>
        <taxon>Rhodospirillaceae</taxon>
        <taxon>Inquilinus</taxon>
    </lineage>
</organism>
<dbReference type="Proteomes" id="UP000196655">
    <property type="component" value="Unassembled WGS sequence"/>
</dbReference>